<accession>A0A5B7ECY8</accession>
<dbReference type="EMBL" id="VSRR010002326">
    <property type="protein sequence ID" value="MPC30833.1"/>
    <property type="molecule type" value="Genomic_DNA"/>
</dbReference>
<evidence type="ECO:0000313" key="2">
    <source>
        <dbReference type="Proteomes" id="UP000324222"/>
    </source>
</evidence>
<protein>
    <submittedName>
        <fullName evidence="1">Uncharacterized protein</fullName>
    </submittedName>
</protein>
<dbReference type="AlphaFoldDB" id="A0A5B7ECY8"/>
<sequence>MKWHSRRQRQGLTPPLRLPGGLSFRLAPALAHSLSLFPLVFAVGGTNVAAEMVRCVEQCGRSNDPRLAPDRCLVLPQTTAVPGADGYLGRRLSGPGLELLPRRVVSLIIGRNSDPHVRDGCPERRGIIQSEQQVLVACVSVFVAPRGHVLLRQKYTF</sequence>
<dbReference type="Proteomes" id="UP000324222">
    <property type="component" value="Unassembled WGS sequence"/>
</dbReference>
<proteinExistence type="predicted"/>
<comment type="caution">
    <text evidence="1">The sequence shown here is derived from an EMBL/GenBank/DDBJ whole genome shotgun (WGS) entry which is preliminary data.</text>
</comment>
<keyword evidence="2" id="KW-1185">Reference proteome</keyword>
<reference evidence="1 2" key="1">
    <citation type="submission" date="2019-05" db="EMBL/GenBank/DDBJ databases">
        <title>Another draft genome of Portunus trituberculatus and its Hox gene families provides insights of decapod evolution.</title>
        <authorList>
            <person name="Jeong J.-H."/>
            <person name="Song I."/>
            <person name="Kim S."/>
            <person name="Choi T."/>
            <person name="Kim D."/>
            <person name="Ryu S."/>
            <person name="Kim W."/>
        </authorList>
    </citation>
    <scope>NUCLEOTIDE SEQUENCE [LARGE SCALE GENOMIC DNA]</scope>
    <source>
        <tissue evidence="1">Muscle</tissue>
    </source>
</reference>
<organism evidence="1 2">
    <name type="scientific">Portunus trituberculatus</name>
    <name type="common">Swimming crab</name>
    <name type="synonym">Neptunus trituberculatus</name>
    <dbReference type="NCBI Taxonomy" id="210409"/>
    <lineage>
        <taxon>Eukaryota</taxon>
        <taxon>Metazoa</taxon>
        <taxon>Ecdysozoa</taxon>
        <taxon>Arthropoda</taxon>
        <taxon>Crustacea</taxon>
        <taxon>Multicrustacea</taxon>
        <taxon>Malacostraca</taxon>
        <taxon>Eumalacostraca</taxon>
        <taxon>Eucarida</taxon>
        <taxon>Decapoda</taxon>
        <taxon>Pleocyemata</taxon>
        <taxon>Brachyura</taxon>
        <taxon>Eubrachyura</taxon>
        <taxon>Portunoidea</taxon>
        <taxon>Portunidae</taxon>
        <taxon>Portuninae</taxon>
        <taxon>Portunus</taxon>
    </lineage>
</organism>
<evidence type="ECO:0000313" key="1">
    <source>
        <dbReference type="EMBL" id="MPC30833.1"/>
    </source>
</evidence>
<gene>
    <name evidence="1" type="ORF">E2C01_024102</name>
</gene>
<name>A0A5B7ECY8_PORTR</name>